<reference evidence="2" key="1">
    <citation type="submission" date="2020-10" db="EMBL/GenBank/DDBJ databases">
        <title>An improved Amphimedon queenslandica hologenome assembly reveals how three proteobacterial symbionts can extend the metabolic phenotypic of their marine sponge host.</title>
        <authorList>
            <person name="Degnan B."/>
            <person name="Degnan S."/>
            <person name="Xiang X."/>
        </authorList>
    </citation>
    <scope>NUCLEOTIDE SEQUENCE</scope>
    <source>
        <strain evidence="2">AqS2</strain>
    </source>
</reference>
<evidence type="ECO:0000313" key="2">
    <source>
        <dbReference type="EMBL" id="MBF2735488.1"/>
    </source>
</evidence>
<keyword evidence="3" id="KW-1185">Reference proteome</keyword>
<dbReference type="PANTHER" id="PTHR43196:SF2">
    <property type="entry name" value="PHOSPHOADENOSINE PHOSPHOSULFATE REDUCTASE"/>
    <property type="match status" value="1"/>
</dbReference>
<organism evidence="2 3">
    <name type="scientific">Candidatus Amphirhobacter heronislandensis</name>
    <dbReference type="NCBI Taxonomy" id="1732024"/>
    <lineage>
        <taxon>Bacteria</taxon>
        <taxon>Pseudomonadati</taxon>
        <taxon>Pseudomonadota</taxon>
        <taxon>Gammaproteobacteria</taxon>
        <taxon>Candidatus Tethybacterales</taxon>
        <taxon>Candidatus Tethybacteraceae</taxon>
        <taxon>Candidatus Amphirhobacter</taxon>
    </lineage>
</organism>
<proteinExistence type="predicted"/>
<name>A0A930XY39_9GAMM</name>
<dbReference type="GO" id="GO:0003824">
    <property type="term" value="F:catalytic activity"/>
    <property type="evidence" value="ECO:0007669"/>
    <property type="project" value="InterPro"/>
</dbReference>
<dbReference type="Proteomes" id="UP000604381">
    <property type="component" value="Unassembled WGS sequence"/>
</dbReference>
<gene>
    <name evidence="2" type="ORF">ISN26_05355</name>
</gene>
<dbReference type="Pfam" id="PF01507">
    <property type="entry name" value="PAPS_reduct"/>
    <property type="match status" value="1"/>
</dbReference>
<dbReference type="SUPFAM" id="SSF52402">
    <property type="entry name" value="Adenine nucleotide alpha hydrolases-like"/>
    <property type="match status" value="1"/>
</dbReference>
<evidence type="ECO:0000313" key="3">
    <source>
        <dbReference type="Proteomes" id="UP000604381"/>
    </source>
</evidence>
<dbReference type="InterPro" id="IPR002500">
    <property type="entry name" value="PAPS_reduct_dom"/>
</dbReference>
<dbReference type="EMBL" id="JADHEI010000033">
    <property type="protein sequence ID" value="MBF2735488.1"/>
    <property type="molecule type" value="Genomic_DNA"/>
</dbReference>
<feature type="domain" description="Phosphoadenosine phosphosulphate reductase" evidence="1">
    <location>
        <begin position="15"/>
        <end position="190"/>
    </location>
</feature>
<dbReference type="InterPro" id="IPR050128">
    <property type="entry name" value="Sulfate_adenylyltrnsfr_sub2"/>
</dbReference>
<dbReference type="InterPro" id="IPR014729">
    <property type="entry name" value="Rossmann-like_a/b/a_fold"/>
</dbReference>
<protein>
    <submittedName>
        <fullName evidence="2">Phosphoadenosine phosphosulfate reductase family protein</fullName>
    </submittedName>
</protein>
<evidence type="ECO:0000259" key="1">
    <source>
        <dbReference type="Pfam" id="PF01507"/>
    </source>
</evidence>
<dbReference type="Gene3D" id="3.40.50.620">
    <property type="entry name" value="HUPs"/>
    <property type="match status" value="1"/>
</dbReference>
<sequence>MTTLREALEDADARHIVSFSGGKDSTALAIYLLKNYPKLRLEFLFCDTGAELDETYRFIERFETLFGVSIKRLNALELLGVKEKPGRTAFDVYLKEHYNGFLPSPKSRWCTIDLKIKPFEKEIGADKAYSYIGIRADENRAGYQQKPVVFSEAPNIIPVYPFKDDGIGLEDVKEILRESGIGMPDYYKWRSRSGCYFCFYQQIGEWQGLRKYHPILFKQAKKYEKTGPEKRYTWVEGRTLSDIEKIKKQHKVADGENLDGCALCHL</sequence>
<accession>A0A930XY39</accession>
<dbReference type="PANTHER" id="PTHR43196">
    <property type="entry name" value="SULFATE ADENYLYLTRANSFERASE SUBUNIT 2"/>
    <property type="match status" value="1"/>
</dbReference>
<dbReference type="AlphaFoldDB" id="A0A930XY39"/>
<comment type="caution">
    <text evidence="2">The sequence shown here is derived from an EMBL/GenBank/DDBJ whole genome shotgun (WGS) entry which is preliminary data.</text>
</comment>